<dbReference type="OrthoDB" id="3250036at2759"/>
<evidence type="ECO:0000313" key="2">
    <source>
        <dbReference type="EMBL" id="KIP11052.1"/>
    </source>
</evidence>
<sequence length="130" mass="13957">MSRDTNYETSNYPPSNDSTSSGGYGSSKNVYADSTQRGRTDDSSAGLTGRSTTGVFVGDGTQDAMQGKDAESRREYAREAERDFGVESNQGLNPYGKNPDSKQEASEMLASGYSDARGRDYETGVSMEDA</sequence>
<feature type="compositionally biased region" description="Polar residues" evidence="1">
    <location>
        <begin position="43"/>
        <end position="54"/>
    </location>
</feature>
<keyword evidence="3" id="KW-1185">Reference proteome</keyword>
<protein>
    <submittedName>
        <fullName evidence="2">Uncharacterized protein</fullName>
    </submittedName>
</protein>
<reference evidence="2 3" key="1">
    <citation type="journal article" date="2014" name="PLoS Genet.">
        <title>Analysis of the Phlebiopsis gigantea genome, transcriptome and secretome provides insight into its pioneer colonization strategies of wood.</title>
        <authorList>
            <person name="Hori C."/>
            <person name="Ishida T."/>
            <person name="Igarashi K."/>
            <person name="Samejima M."/>
            <person name="Suzuki H."/>
            <person name="Master E."/>
            <person name="Ferreira P."/>
            <person name="Ruiz-Duenas F.J."/>
            <person name="Held B."/>
            <person name="Canessa P."/>
            <person name="Larrondo L.F."/>
            <person name="Schmoll M."/>
            <person name="Druzhinina I.S."/>
            <person name="Kubicek C.P."/>
            <person name="Gaskell J.A."/>
            <person name="Kersten P."/>
            <person name="St John F."/>
            <person name="Glasner J."/>
            <person name="Sabat G."/>
            <person name="Splinter BonDurant S."/>
            <person name="Syed K."/>
            <person name="Yadav J."/>
            <person name="Mgbeahuruike A.C."/>
            <person name="Kovalchuk A."/>
            <person name="Asiegbu F.O."/>
            <person name="Lackner G."/>
            <person name="Hoffmeister D."/>
            <person name="Rencoret J."/>
            <person name="Gutierrez A."/>
            <person name="Sun H."/>
            <person name="Lindquist E."/>
            <person name="Barry K."/>
            <person name="Riley R."/>
            <person name="Grigoriev I.V."/>
            <person name="Henrissat B."/>
            <person name="Kues U."/>
            <person name="Berka R.M."/>
            <person name="Martinez A.T."/>
            <person name="Covert S.F."/>
            <person name="Blanchette R.A."/>
            <person name="Cullen D."/>
        </authorList>
    </citation>
    <scope>NUCLEOTIDE SEQUENCE [LARGE SCALE GENOMIC DNA]</scope>
    <source>
        <strain evidence="2 3">11061_1 CR5-6</strain>
    </source>
</reference>
<feature type="compositionally biased region" description="Polar residues" evidence="1">
    <location>
        <begin position="7"/>
        <end position="35"/>
    </location>
</feature>
<feature type="region of interest" description="Disordered" evidence="1">
    <location>
        <begin position="1"/>
        <end position="130"/>
    </location>
</feature>
<accession>A0A0C3SCM4</accession>
<dbReference type="HOGENOM" id="CLU_140478_0_0_1"/>
<dbReference type="AlphaFoldDB" id="A0A0C3SCM4"/>
<name>A0A0C3SCM4_PHLG1</name>
<feature type="compositionally biased region" description="Basic and acidic residues" evidence="1">
    <location>
        <begin position="66"/>
        <end position="85"/>
    </location>
</feature>
<evidence type="ECO:0000313" key="3">
    <source>
        <dbReference type="Proteomes" id="UP000053257"/>
    </source>
</evidence>
<proteinExistence type="predicted"/>
<dbReference type="Proteomes" id="UP000053257">
    <property type="component" value="Unassembled WGS sequence"/>
</dbReference>
<gene>
    <name evidence="2" type="ORF">PHLGIDRAFT_33597</name>
</gene>
<dbReference type="EMBL" id="KN840449">
    <property type="protein sequence ID" value="KIP11052.1"/>
    <property type="molecule type" value="Genomic_DNA"/>
</dbReference>
<evidence type="ECO:0000256" key="1">
    <source>
        <dbReference type="SAM" id="MobiDB-lite"/>
    </source>
</evidence>
<organism evidence="2 3">
    <name type="scientific">Phlebiopsis gigantea (strain 11061_1 CR5-6)</name>
    <name type="common">White-rot fungus</name>
    <name type="synonym">Peniophora gigantea</name>
    <dbReference type="NCBI Taxonomy" id="745531"/>
    <lineage>
        <taxon>Eukaryota</taxon>
        <taxon>Fungi</taxon>
        <taxon>Dikarya</taxon>
        <taxon>Basidiomycota</taxon>
        <taxon>Agaricomycotina</taxon>
        <taxon>Agaricomycetes</taxon>
        <taxon>Polyporales</taxon>
        <taxon>Phanerochaetaceae</taxon>
        <taxon>Phlebiopsis</taxon>
    </lineage>
</organism>